<evidence type="ECO:0000256" key="19">
    <source>
        <dbReference type="PIRSR" id="PIRSR000007-51"/>
    </source>
</evidence>
<feature type="binding site" description="axial binding residue" evidence="19">
    <location>
        <position position="63"/>
    </location>
    <ligand>
        <name>heme c</name>
        <dbReference type="ChEBI" id="CHEBI:61717"/>
        <label>1</label>
    </ligand>
    <ligandPart>
        <name>Fe</name>
        <dbReference type="ChEBI" id="CHEBI:18248"/>
    </ligandPart>
</feature>
<dbReference type="PANTHER" id="PTHR33751">
    <property type="entry name" value="CBB3-TYPE CYTOCHROME C OXIDASE SUBUNIT FIXP"/>
    <property type="match status" value="1"/>
</dbReference>
<keyword evidence="12 17" id="KW-0249">Electron transport</keyword>
<keyword evidence="7 17" id="KW-0679">Respiratory chain</keyword>
<dbReference type="InterPro" id="IPR009152">
    <property type="entry name" value="bc1_cytC-su"/>
</dbReference>
<comment type="subunit">
    <text evidence="17">The cytochrome bc1 complex is composed of a cytochrome b (QcrB), the Rieske iron-sulfur protein (QcrA) and a diheme cytochrome c (QcrC) subunit.</text>
</comment>
<feature type="binding site" description="covalent" evidence="18">
    <location>
        <position position="164"/>
    </location>
    <ligand>
        <name>heme c</name>
        <dbReference type="ChEBI" id="CHEBI:61717"/>
        <label>2</label>
    </ligand>
</feature>
<evidence type="ECO:0000256" key="9">
    <source>
        <dbReference type="ARBA" id="ARBA00022723"/>
    </source>
</evidence>
<keyword evidence="13 17" id="KW-1133">Transmembrane helix</keyword>
<feature type="domain" description="Cytochrome c" evidence="20">
    <location>
        <begin position="148"/>
        <end position="226"/>
    </location>
</feature>
<evidence type="ECO:0000313" key="21">
    <source>
        <dbReference type="EMBL" id="CAA9300379.1"/>
    </source>
</evidence>
<dbReference type="EMBL" id="CADCTS010000182">
    <property type="protein sequence ID" value="CAA9300379.1"/>
    <property type="molecule type" value="Genomic_DNA"/>
</dbReference>
<keyword evidence="5 17" id="KW-1003">Cell membrane</keyword>
<reference evidence="21" key="1">
    <citation type="submission" date="2020-02" db="EMBL/GenBank/DDBJ databases">
        <authorList>
            <person name="Meier V. D."/>
        </authorList>
    </citation>
    <scope>NUCLEOTIDE SEQUENCE</scope>
    <source>
        <strain evidence="21">AVDCRST_MAG48</strain>
    </source>
</reference>
<keyword evidence="4 17" id="KW-0813">Transport</keyword>
<evidence type="ECO:0000256" key="12">
    <source>
        <dbReference type="ARBA" id="ARBA00022982"/>
    </source>
</evidence>
<evidence type="ECO:0000256" key="15">
    <source>
        <dbReference type="ARBA" id="ARBA00023136"/>
    </source>
</evidence>
<evidence type="ECO:0000256" key="13">
    <source>
        <dbReference type="ARBA" id="ARBA00022989"/>
    </source>
</evidence>
<keyword evidence="9 17" id="KW-0479">Metal-binding</keyword>
<keyword evidence="14 17" id="KW-0408">Iron</keyword>
<feature type="binding site" description="axial binding residue" evidence="19">
    <location>
        <position position="165"/>
    </location>
    <ligand>
        <name>heme c</name>
        <dbReference type="ChEBI" id="CHEBI:61717"/>
        <label>2</label>
    </ligand>
    <ligandPart>
        <name>Fe</name>
        <dbReference type="ChEBI" id="CHEBI:18248"/>
    </ligandPart>
</feature>
<evidence type="ECO:0000256" key="8">
    <source>
        <dbReference type="ARBA" id="ARBA00022692"/>
    </source>
</evidence>
<evidence type="ECO:0000256" key="2">
    <source>
        <dbReference type="ARBA" id="ARBA00012951"/>
    </source>
</evidence>
<dbReference type="Pfam" id="PF00034">
    <property type="entry name" value="Cytochrom_C"/>
    <property type="match status" value="1"/>
</dbReference>
<evidence type="ECO:0000256" key="1">
    <source>
        <dbReference type="ARBA" id="ARBA00004651"/>
    </source>
</evidence>
<dbReference type="GO" id="GO:0005506">
    <property type="term" value="F:iron ion binding"/>
    <property type="evidence" value="ECO:0007669"/>
    <property type="project" value="UniProtKB-UniRule"/>
</dbReference>
<evidence type="ECO:0000256" key="11">
    <source>
        <dbReference type="ARBA" id="ARBA00022967"/>
    </source>
</evidence>
<feature type="binding site" description="covalent" evidence="18">
    <location>
        <position position="59"/>
    </location>
    <ligand>
        <name>heme c</name>
        <dbReference type="ChEBI" id="CHEBI:61717"/>
        <label>1</label>
    </ligand>
</feature>
<evidence type="ECO:0000256" key="5">
    <source>
        <dbReference type="ARBA" id="ARBA00022475"/>
    </source>
</evidence>
<keyword evidence="6 17" id="KW-0349">Heme</keyword>
<keyword evidence="10" id="KW-0677">Repeat</keyword>
<dbReference type="InterPro" id="IPR009056">
    <property type="entry name" value="Cyt_c-like_dom"/>
</dbReference>
<keyword evidence="11 17" id="KW-1278">Translocase</keyword>
<dbReference type="GO" id="GO:0008121">
    <property type="term" value="F:quinol-cytochrome-c reductase activity"/>
    <property type="evidence" value="ECO:0007669"/>
    <property type="project" value="UniProtKB-UniRule"/>
</dbReference>
<dbReference type="Pfam" id="PF13442">
    <property type="entry name" value="Cytochrome_CBB3"/>
    <property type="match status" value="1"/>
</dbReference>
<comment type="PTM">
    <text evidence="18">Binds 2 heme c groups covalently per subunit.</text>
</comment>
<feature type="binding site" description="covalent" evidence="18">
    <location>
        <position position="161"/>
    </location>
    <ligand>
        <name>heme c</name>
        <dbReference type="ChEBI" id="CHEBI:61717"/>
        <label>2</label>
    </ligand>
</feature>
<dbReference type="InterPro" id="IPR036909">
    <property type="entry name" value="Cyt_c-like_dom_sf"/>
</dbReference>
<dbReference type="EC" id="7.1.1.8" evidence="2 17"/>
<keyword evidence="8 17" id="KW-0812">Transmembrane</keyword>
<dbReference type="PROSITE" id="PS51007">
    <property type="entry name" value="CYTC"/>
    <property type="match status" value="2"/>
</dbReference>
<evidence type="ECO:0000256" key="18">
    <source>
        <dbReference type="PIRSR" id="PIRSR000007-50"/>
    </source>
</evidence>
<evidence type="ECO:0000256" key="17">
    <source>
        <dbReference type="PIRNR" id="PIRNR000007"/>
    </source>
</evidence>
<dbReference type="AlphaFoldDB" id="A0A6J4KBA4"/>
<dbReference type="GO" id="GO:0020037">
    <property type="term" value="F:heme binding"/>
    <property type="evidence" value="ECO:0007669"/>
    <property type="project" value="UniProtKB-UniRule"/>
</dbReference>
<dbReference type="Gene3D" id="1.10.760.10">
    <property type="entry name" value="Cytochrome c-like domain"/>
    <property type="match status" value="2"/>
</dbReference>
<evidence type="ECO:0000256" key="14">
    <source>
        <dbReference type="ARBA" id="ARBA00023004"/>
    </source>
</evidence>
<sequence length="271" mass="28006">MRFLSSRRRHPAAKALLLVLGLFVMGALYTVLAPAGQSSADTGTSQQVEEGRALFAVGCSSCHGLNGEGQASGEIQGPPLAGVGAASVEFQVGTGRMPMARPEAQAPVKQNRYTPEEVAALAAFVATLGPGPEIPDPSQYDPAGVSEEDIARGGELFRTNCSACHNFEGAGGALPGGKYAPSLYGVSNQHIYEALITGPQQMPVFSDGVLKPEDKRAIIAYLNTLHESDSQGGLTLGGLGPVSEGLWSWIIGIGGLSAFAVWIAAKGTKAK</sequence>
<feature type="transmembrane region" description="Helical" evidence="17">
    <location>
        <begin position="246"/>
        <end position="265"/>
    </location>
</feature>
<dbReference type="SUPFAM" id="SSF46626">
    <property type="entry name" value="Cytochrome c"/>
    <property type="match status" value="2"/>
</dbReference>
<keyword evidence="15 17" id="KW-0472">Membrane</keyword>
<feature type="domain" description="Cytochrome c" evidence="20">
    <location>
        <begin position="46"/>
        <end position="129"/>
    </location>
</feature>
<protein>
    <recommendedName>
        <fullName evidence="3 17">Cytochrome bc1 complex cytochrome c subunit</fullName>
        <ecNumber evidence="2 17">7.1.1.8</ecNumber>
    </recommendedName>
</protein>
<evidence type="ECO:0000256" key="16">
    <source>
        <dbReference type="ARBA" id="ARBA00029351"/>
    </source>
</evidence>
<dbReference type="InterPro" id="IPR050597">
    <property type="entry name" value="Cytochrome_c_Oxidase_Subunit"/>
</dbReference>
<organism evidence="21">
    <name type="scientific">uncultured Friedmanniella sp</name>
    <dbReference type="NCBI Taxonomy" id="335381"/>
    <lineage>
        <taxon>Bacteria</taxon>
        <taxon>Bacillati</taxon>
        <taxon>Actinomycetota</taxon>
        <taxon>Actinomycetes</taxon>
        <taxon>Propionibacteriales</taxon>
        <taxon>Nocardioidaceae</taxon>
        <taxon>Friedmanniella</taxon>
        <taxon>environmental samples</taxon>
    </lineage>
</organism>
<name>A0A6J4KBA4_9ACTN</name>
<feature type="binding site" description="covalent" evidence="18">
    <location>
        <position position="62"/>
    </location>
    <ligand>
        <name>heme c</name>
        <dbReference type="ChEBI" id="CHEBI:61717"/>
        <label>1</label>
    </ligand>
</feature>
<dbReference type="PIRSF" id="PIRSF000007">
    <property type="entry name" value="Ubiq_cycred_cyc"/>
    <property type="match status" value="1"/>
</dbReference>
<evidence type="ECO:0000256" key="10">
    <source>
        <dbReference type="ARBA" id="ARBA00022737"/>
    </source>
</evidence>
<comment type="caution">
    <text evidence="17">Lacks conserved residue(s) required for the propagation of feature annotation.</text>
</comment>
<evidence type="ECO:0000256" key="6">
    <source>
        <dbReference type="ARBA" id="ARBA00022617"/>
    </source>
</evidence>
<evidence type="ECO:0000256" key="3">
    <source>
        <dbReference type="ARBA" id="ARBA00017819"/>
    </source>
</evidence>
<comment type="subcellular location">
    <subcellularLocation>
        <location evidence="1 17">Cell membrane</location>
        <topology evidence="1 17">Multi-pass membrane protein</topology>
    </subcellularLocation>
</comment>
<proteinExistence type="predicted"/>
<evidence type="ECO:0000256" key="4">
    <source>
        <dbReference type="ARBA" id="ARBA00022448"/>
    </source>
</evidence>
<evidence type="ECO:0000259" key="20">
    <source>
        <dbReference type="PROSITE" id="PS51007"/>
    </source>
</evidence>
<evidence type="ECO:0000256" key="7">
    <source>
        <dbReference type="ARBA" id="ARBA00022660"/>
    </source>
</evidence>
<gene>
    <name evidence="21" type="ORF">AVDCRST_MAG48-1277</name>
</gene>
<accession>A0A6J4KBA4</accession>
<dbReference type="GO" id="GO:0005886">
    <property type="term" value="C:plasma membrane"/>
    <property type="evidence" value="ECO:0007669"/>
    <property type="project" value="UniProtKB-SubCell"/>
</dbReference>
<dbReference type="PANTHER" id="PTHR33751:SF13">
    <property type="entry name" value="CYTOCHROME BC1 COMPLEX CYTOCHROME C SUBUNIT"/>
    <property type="match status" value="1"/>
</dbReference>
<comment type="catalytic activity">
    <reaction evidence="16 17">
        <text>a quinol + 2 Fe(III)-[cytochrome c](out) = a quinone + 2 Fe(II)-[cytochrome c](out) + 2 H(+)(out)</text>
        <dbReference type="Rhea" id="RHEA:11484"/>
        <dbReference type="Rhea" id="RHEA-COMP:10350"/>
        <dbReference type="Rhea" id="RHEA-COMP:14399"/>
        <dbReference type="ChEBI" id="CHEBI:15378"/>
        <dbReference type="ChEBI" id="CHEBI:24646"/>
        <dbReference type="ChEBI" id="CHEBI:29033"/>
        <dbReference type="ChEBI" id="CHEBI:29034"/>
        <dbReference type="ChEBI" id="CHEBI:132124"/>
        <dbReference type="EC" id="7.1.1.8"/>
    </reaction>
</comment>